<feature type="region of interest" description="Disordered" evidence="1">
    <location>
        <begin position="1"/>
        <end position="119"/>
    </location>
</feature>
<reference evidence="2 3" key="1">
    <citation type="journal article" date="2012" name="Proc. Natl. Acad. Sci. U.S.A.">
        <title>Antigenic diversity is generated by distinct evolutionary mechanisms in African trypanosome species.</title>
        <authorList>
            <person name="Jackson A.P."/>
            <person name="Berry A."/>
            <person name="Aslett M."/>
            <person name="Allison H.C."/>
            <person name="Burton P."/>
            <person name="Vavrova-Anderson J."/>
            <person name="Brown R."/>
            <person name="Browne H."/>
            <person name="Corton N."/>
            <person name="Hauser H."/>
            <person name="Gamble J."/>
            <person name="Gilderthorp R."/>
            <person name="Marcello L."/>
            <person name="McQuillan J."/>
            <person name="Otto T.D."/>
            <person name="Quail M.A."/>
            <person name="Sanders M.J."/>
            <person name="van Tonder A."/>
            <person name="Ginger M.L."/>
            <person name="Field M.C."/>
            <person name="Barry J.D."/>
            <person name="Hertz-Fowler C."/>
            <person name="Berriman M."/>
        </authorList>
    </citation>
    <scope>NUCLEOTIDE SEQUENCE</scope>
    <source>
        <strain evidence="2 3">Y486</strain>
    </source>
</reference>
<dbReference type="VEuPathDB" id="TriTrypDB:TvY486_0037650"/>
<organism evidence="2 3">
    <name type="scientific">Trypanosoma vivax (strain Y486)</name>
    <dbReference type="NCBI Taxonomy" id="1055687"/>
    <lineage>
        <taxon>Eukaryota</taxon>
        <taxon>Discoba</taxon>
        <taxon>Euglenozoa</taxon>
        <taxon>Kinetoplastea</taxon>
        <taxon>Metakinetoplastina</taxon>
        <taxon>Trypanosomatida</taxon>
        <taxon>Trypanosomatidae</taxon>
        <taxon>Trypanosoma</taxon>
        <taxon>Duttonella</taxon>
    </lineage>
</organism>
<sequence length="119" mass="13903">MHEHREAQKHGKARGQRNGNERRPERRKGHVLQEAPFERTWRGRRPAKENNTAKTHMPQTKRTHTKVRVAGRRRRKEKTAIKPHMQGQGRTQRATKKPRQHACDTKGARAAARNSKQRG</sequence>
<keyword evidence="3" id="KW-1185">Reference proteome</keyword>
<dbReference type="AlphaFoldDB" id="F9WTJ4"/>
<evidence type="ECO:0000256" key="1">
    <source>
        <dbReference type="SAM" id="MobiDB-lite"/>
    </source>
</evidence>
<feature type="compositionally biased region" description="Polar residues" evidence="1">
    <location>
        <begin position="49"/>
        <end position="58"/>
    </location>
</feature>
<evidence type="ECO:0000313" key="2">
    <source>
        <dbReference type="EMBL" id="CCD20887.1"/>
    </source>
</evidence>
<dbReference type="EMBL" id="CAEX01006529">
    <property type="protein sequence ID" value="CCD20887.1"/>
    <property type="molecule type" value="Genomic_DNA"/>
</dbReference>
<gene>
    <name evidence="2" type="ORF">TvY486_0037650</name>
</gene>
<evidence type="ECO:0000313" key="3">
    <source>
        <dbReference type="Proteomes" id="UP000009027"/>
    </source>
</evidence>
<accession>F9WTJ4</accession>
<protein>
    <submittedName>
        <fullName evidence="2">Uncharacterized protein</fullName>
    </submittedName>
</protein>
<proteinExistence type="predicted"/>
<dbReference type="Proteomes" id="UP000009027">
    <property type="component" value="Unassembled WGS sequence"/>
</dbReference>
<name>F9WTJ4_TRYVY</name>
<feature type="compositionally biased region" description="Basic residues" evidence="1">
    <location>
        <begin position="59"/>
        <end position="77"/>
    </location>
</feature>